<protein>
    <submittedName>
        <fullName evidence="2">Uncharacterized protein</fullName>
    </submittedName>
</protein>
<dbReference type="EMBL" id="CP042912">
    <property type="protein sequence ID" value="QEG24123.1"/>
    <property type="molecule type" value="Genomic_DNA"/>
</dbReference>
<reference evidence="2 3" key="1">
    <citation type="submission" date="2019-08" db="EMBL/GenBank/DDBJ databases">
        <title>Deep-cultivation of Planctomycetes and their phenomic and genomic characterization uncovers novel biology.</title>
        <authorList>
            <person name="Wiegand S."/>
            <person name="Jogler M."/>
            <person name="Boedeker C."/>
            <person name="Pinto D."/>
            <person name="Vollmers J."/>
            <person name="Rivas-Marin E."/>
            <person name="Kohn T."/>
            <person name="Peeters S.H."/>
            <person name="Heuer A."/>
            <person name="Rast P."/>
            <person name="Oberbeckmann S."/>
            <person name="Bunk B."/>
            <person name="Jeske O."/>
            <person name="Meyerdierks A."/>
            <person name="Storesund J.E."/>
            <person name="Kallscheuer N."/>
            <person name="Luecker S."/>
            <person name="Lage O.M."/>
            <person name="Pohl T."/>
            <person name="Merkel B.J."/>
            <person name="Hornburger P."/>
            <person name="Mueller R.-W."/>
            <person name="Bruemmer F."/>
            <person name="Labrenz M."/>
            <person name="Spormann A.M."/>
            <person name="Op den Camp H."/>
            <person name="Overmann J."/>
            <person name="Amann R."/>
            <person name="Jetten M.S.M."/>
            <person name="Mascher T."/>
            <person name="Medema M.H."/>
            <person name="Devos D.P."/>
            <person name="Kaster A.-K."/>
            <person name="Ovreas L."/>
            <person name="Rohde M."/>
            <person name="Galperin M.Y."/>
            <person name="Jogler C."/>
        </authorList>
    </citation>
    <scope>NUCLEOTIDE SEQUENCE [LARGE SCALE GENOMIC DNA]</scope>
    <source>
        <strain evidence="2 3">FC18</strain>
    </source>
</reference>
<evidence type="ECO:0000313" key="2">
    <source>
        <dbReference type="EMBL" id="QEG24123.1"/>
    </source>
</evidence>
<evidence type="ECO:0000313" key="3">
    <source>
        <dbReference type="Proteomes" id="UP000322214"/>
    </source>
</evidence>
<organism evidence="2 3">
    <name type="scientific">Mariniblastus fucicola</name>
    <dbReference type="NCBI Taxonomy" id="980251"/>
    <lineage>
        <taxon>Bacteria</taxon>
        <taxon>Pseudomonadati</taxon>
        <taxon>Planctomycetota</taxon>
        <taxon>Planctomycetia</taxon>
        <taxon>Pirellulales</taxon>
        <taxon>Pirellulaceae</taxon>
        <taxon>Mariniblastus</taxon>
    </lineage>
</organism>
<dbReference type="Proteomes" id="UP000322214">
    <property type="component" value="Chromosome"/>
</dbReference>
<dbReference type="AlphaFoldDB" id="A0A5B9PPD2"/>
<sequence precursor="true">MRTAFLSLAVVSLCLVTAPAFAQQTPLEAKEKSVIRFDVNMDKIVNSELGKQLDLQDKMQTLPGVDPEEMDPSSISRVFGSLSLPDNVQAFQGMGPGAALPMELFSRVEFNNSESLSGLLKKMSEESEEVSIGGKTFMKQTDPDAPEGMLAQKIDDKTLEMGTEKYLTRADREVATDGLNKAWKMTPDHAVRIVVDVDGMAALKEEIIDMVAQTQPNAIAYAELLNNITNLRITVDLDGDELLTLCATGKDEELAEEFADGLDSLLMFGKMGLDPARAPNEEAASVMKKIGDALEAKLDGTEVSIRIPRPEGFNEVVGGLFPGF</sequence>
<accession>A0A5B9PPD2</accession>
<dbReference type="KEGG" id="mff:MFFC18_40390"/>
<keyword evidence="3" id="KW-1185">Reference proteome</keyword>
<evidence type="ECO:0000256" key="1">
    <source>
        <dbReference type="SAM" id="SignalP"/>
    </source>
</evidence>
<feature type="signal peptide" evidence="1">
    <location>
        <begin position="1"/>
        <end position="22"/>
    </location>
</feature>
<gene>
    <name evidence="2" type="ORF">MFFC18_40390</name>
</gene>
<dbReference type="OrthoDB" id="285651at2"/>
<dbReference type="RefSeq" id="WP_148618986.1">
    <property type="nucleotide sequence ID" value="NZ_CP042912.1"/>
</dbReference>
<keyword evidence="1" id="KW-0732">Signal</keyword>
<name>A0A5B9PPD2_9BACT</name>
<proteinExistence type="predicted"/>
<feature type="chain" id="PRO_5022925538" evidence="1">
    <location>
        <begin position="23"/>
        <end position="324"/>
    </location>
</feature>